<keyword evidence="5" id="KW-1185">Reference proteome</keyword>
<feature type="region of interest" description="Disordered" evidence="2">
    <location>
        <begin position="16"/>
        <end position="108"/>
    </location>
</feature>
<organism evidence="4 5">
    <name type="scientific">Phialocephala subalpina</name>
    <dbReference type="NCBI Taxonomy" id="576137"/>
    <lineage>
        <taxon>Eukaryota</taxon>
        <taxon>Fungi</taxon>
        <taxon>Dikarya</taxon>
        <taxon>Ascomycota</taxon>
        <taxon>Pezizomycotina</taxon>
        <taxon>Leotiomycetes</taxon>
        <taxon>Helotiales</taxon>
        <taxon>Mollisiaceae</taxon>
        <taxon>Phialocephala</taxon>
        <taxon>Phialocephala fortinii species complex</taxon>
    </lineage>
</organism>
<dbReference type="InterPro" id="IPR027417">
    <property type="entry name" value="P-loop_NTPase"/>
</dbReference>
<feature type="compositionally biased region" description="Basic and acidic residues" evidence="2">
    <location>
        <begin position="975"/>
        <end position="984"/>
    </location>
</feature>
<feature type="compositionally biased region" description="Basic residues" evidence="2">
    <location>
        <begin position="26"/>
        <end position="41"/>
    </location>
</feature>
<evidence type="ECO:0000259" key="3">
    <source>
        <dbReference type="Pfam" id="PF24564"/>
    </source>
</evidence>
<dbReference type="InterPro" id="IPR056024">
    <property type="entry name" value="DUF7605"/>
</dbReference>
<feature type="coiled-coil region" evidence="1">
    <location>
        <begin position="434"/>
        <end position="468"/>
    </location>
</feature>
<accession>A0A1L7WJY8</accession>
<dbReference type="OrthoDB" id="3598281at2759"/>
<reference evidence="4 5" key="1">
    <citation type="submission" date="2016-03" db="EMBL/GenBank/DDBJ databases">
        <authorList>
            <person name="Ploux O."/>
        </authorList>
    </citation>
    <scope>NUCLEOTIDE SEQUENCE [LARGE SCALE GENOMIC DNA]</scope>
    <source>
        <strain evidence="4 5">UAMH 11012</strain>
    </source>
</reference>
<dbReference type="Pfam" id="PF24564">
    <property type="entry name" value="DUF7605"/>
    <property type="match status" value="1"/>
</dbReference>
<feature type="compositionally biased region" description="Low complexity" evidence="2">
    <location>
        <begin position="43"/>
        <end position="62"/>
    </location>
</feature>
<evidence type="ECO:0000256" key="2">
    <source>
        <dbReference type="SAM" id="MobiDB-lite"/>
    </source>
</evidence>
<dbReference type="Gene3D" id="3.40.50.300">
    <property type="entry name" value="P-loop containing nucleotide triphosphate hydrolases"/>
    <property type="match status" value="1"/>
</dbReference>
<evidence type="ECO:0000313" key="4">
    <source>
        <dbReference type="EMBL" id="CZR53080.1"/>
    </source>
</evidence>
<feature type="region of interest" description="Disordered" evidence="2">
    <location>
        <begin position="968"/>
        <end position="1013"/>
    </location>
</feature>
<dbReference type="EMBL" id="FJOG01000003">
    <property type="protein sequence ID" value="CZR53080.1"/>
    <property type="molecule type" value="Genomic_DNA"/>
</dbReference>
<protein>
    <recommendedName>
        <fullName evidence="3">DUF7605 domain-containing protein</fullName>
    </recommendedName>
</protein>
<gene>
    <name evidence="4" type="ORF">PAC_02958</name>
</gene>
<dbReference type="STRING" id="576137.A0A1L7WJY8"/>
<feature type="domain" description="DUF7605" evidence="3">
    <location>
        <begin position="706"/>
        <end position="866"/>
    </location>
</feature>
<dbReference type="AlphaFoldDB" id="A0A1L7WJY8"/>
<dbReference type="Proteomes" id="UP000184330">
    <property type="component" value="Unassembled WGS sequence"/>
</dbReference>
<sequence>MDRSSLPGLSQAYAATINGKAQAGVKKPRAKATKPRAKPAKPAKPAKTTAKPAKPAKSTKASRVAEQIKSAIKVEDSDDEPVLFVDPEEPSKSTKRLPTPPPEEPLTDADITLSLNSEKDEEARVLRKERCAELGLASVKQLKSLFEEHAGSYNGAANRVAECDEILQLGEIPRILVGVLGYTGSGKSSLINALHIRCCGDRRNISDDPSEAFKAEVEFVTAEDWDDEFEILANDIKNSPTAELGTEASLGLAKLSAVYPGIPINRIVESTPTGLELERDLSHVLGQSITIKESTASKFSEAINAYIDSSNKGTGADEFAYWPLVRLVKVYIKSDLLKNGLVLVDLPGLGDSNLGRSQVAEKYIQNLRHMWVVADIVRAIDDKVANELMSRSFKRQLLMDGRYHENFVTFVMTKTDQLTTDEVIKSLHLDQSVLKNETAEWTRLSDELTELKEQLGRLKRNRKRKLAEVELESETLNATLTSKDDLNGKISTIKKSIASLNVRMKTVCIQERNTYTQGHLSRDFKRGRGELLDELDIKSPELEGSKTSLNSFCVSAKAYQKLSGRFKRDNSIKGFPNVNDTNIPSLQAFALQCTLADREYAADKILGEISFFELNLKSWAENRGETPQLSNEQRQLLIQEVEKYYLAVKKVMVFNNVPTVTERAKENVVQNIRRTVKVHITGNTGKFAVKATDDALKLSTNLADKDISWATWRAICNRNGDKYSTGKKVEYHWNVEFHAPFEEPLSKPWNHTFNVRLPAQHSAFARALVEAFRGFQTSFHSSVNRICGKYNLGSNILQRKPLFEEDIRRKVDEALKAGQKHSQTAHRTVAGTVKGHMLAYYTAAKKDTGKGVGLRMKKNLVKFVKNNGGEMFKNTSTVLETELEKMLKVFRKELTKAANTTQGRLKREILGMIKVAGLSETSQSSTASVELRRLVLKELVAMDETWAKELVDPSVDLRARNPFANVVNTEEDEKYLDGDGKPDAEVSDGDDDSASESSSEEDNDDSDDGDYSH</sequence>
<dbReference type="SUPFAM" id="SSF52540">
    <property type="entry name" value="P-loop containing nucleoside triphosphate hydrolases"/>
    <property type="match status" value="1"/>
</dbReference>
<dbReference type="PANTHER" id="PTHR36681:SF3">
    <property type="entry name" value="NUCLEAR GTPASE, GERMINAL CENTER-ASSOCIATED, TANDEM DUPLICATE 3"/>
    <property type="match status" value="1"/>
</dbReference>
<evidence type="ECO:0000313" key="5">
    <source>
        <dbReference type="Proteomes" id="UP000184330"/>
    </source>
</evidence>
<name>A0A1L7WJY8_9HELO</name>
<feature type="compositionally biased region" description="Acidic residues" evidence="2">
    <location>
        <begin position="985"/>
        <end position="1013"/>
    </location>
</feature>
<keyword evidence="1" id="KW-0175">Coiled coil</keyword>
<evidence type="ECO:0000256" key="1">
    <source>
        <dbReference type="SAM" id="Coils"/>
    </source>
</evidence>
<dbReference type="PANTHER" id="PTHR36681">
    <property type="entry name" value="NUCLEAR GTPASE, GERMINAL CENTER-ASSOCIATED, TANDEM DUPLICATE 3"/>
    <property type="match status" value="1"/>
</dbReference>
<proteinExistence type="predicted"/>